<gene>
    <name evidence="1" type="ORF">S03H2_09015</name>
</gene>
<protein>
    <submittedName>
        <fullName evidence="1">Uncharacterized protein</fullName>
    </submittedName>
</protein>
<organism evidence="1">
    <name type="scientific">marine sediment metagenome</name>
    <dbReference type="NCBI Taxonomy" id="412755"/>
    <lineage>
        <taxon>unclassified sequences</taxon>
        <taxon>metagenomes</taxon>
        <taxon>ecological metagenomes</taxon>
    </lineage>
</organism>
<proteinExistence type="predicted"/>
<sequence>MNSLIRSWLRETATNPVPWELPIKEEWIYRDKNFGGLYLIE</sequence>
<reference evidence="1" key="1">
    <citation type="journal article" date="2014" name="Front. Microbiol.">
        <title>High frequency of phylogenetically diverse reductive dehalogenase-homologous genes in deep subseafloor sedimentary metagenomes.</title>
        <authorList>
            <person name="Kawai M."/>
            <person name="Futagami T."/>
            <person name="Toyoda A."/>
            <person name="Takaki Y."/>
            <person name="Nishi S."/>
            <person name="Hori S."/>
            <person name="Arai W."/>
            <person name="Tsubouchi T."/>
            <person name="Morono Y."/>
            <person name="Uchiyama I."/>
            <person name="Ito T."/>
            <person name="Fujiyama A."/>
            <person name="Inagaki F."/>
            <person name="Takami H."/>
        </authorList>
    </citation>
    <scope>NUCLEOTIDE SEQUENCE</scope>
    <source>
        <strain evidence="1">Expedition CK06-06</strain>
    </source>
</reference>
<accession>X1EKW6</accession>
<dbReference type="EMBL" id="BARU01004492">
    <property type="protein sequence ID" value="GAH20955.1"/>
    <property type="molecule type" value="Genomic_DNA"/>
</dbReference>
<comment type="caution">
    <text evidence="1">The sequence shown here is derived from an EMBL/GenBank/DDBJ whole genome shotgun (WGS) entry which is preliminary data.</text>
</comment>
<evidence type="ECO:0000313" key="1">
    <source>
        <dbReference type="EMBL" id="GAH20955.1"/>
    </source>
</evidence>
<name>X1EKW6_9ZZZZ</name>
<dbReference type="AlphaFoldDB" id="X1EKW6"/>